<gene>
    <name evidence="3" type="ORF">C8N45_102604</name>
</gene>
<evidence type="ECO:0000313" key="4">
    <source>
        <dbReference type="Proteomes" id="UP000244523"/>
    </source>
</evidence>
<dbReference type="InterPro" id="IPR008929">
    <property type="entry name" value="Chondroitin_lyas"/>
</dbReference>
<dbReference type="Gene3D" id="2.70.98.70">
    <property type="match status" value="1"/>
</dbReference>
<evidence type="ECO:0000256" key="1">
    <source>
        <dbReference type="ARBA" id="ARBA00004196"/>
    </source>
</evidence>
<dbReference type="GO" id="GO:0030313">
    <property type="term" value="C:cell envelope"/>
    <property type="evidence" value="ECO:0007669"/>
    <property type="project" value="UniProtKB-SubCell"/>
</dbReference>
<organism evidence="3 4">
    <name type="scientific">Yoonia sediminilitoris</name>
    <dbReference type="NCBI Taxonomy" id="1286148"/>
    <lineage>
        <taxon>Bacteria</taxon>
        <taxon>Pseudomonadati</taxon>
        <taxon>Pseudomonadota</taxon>
        <taxon>Alphaproteobacteria</taxon>
        <taxon>Rhodobacterales</taxon>
        <taxon>Paracoccaceae</taxon>
        <taxon>Yoonia</taxon>
    </lineage>
</organism>
<protein>
    <submittedName>
        <fullName evidence="3">Putative heparinase superfamily protein</fullName>
    </submittedName>
</protein>
<evidence type="ECO:0000313" key="3">
    <source>
        <dbReference type="EMBL" id="PUB17592.1"/>
    </source>
</evidence>
<evidence type="ECO:0000259" key="2">
    <source>
        <dbReference type="Pfam" id="PF07940"/>
    </source>
</evidence>
<feature type="domain" description="Heparinase II/III-like C-terminal" evidence="2">
    <location>
        <begin position="305"/>
        <end position="555"/>
    </location>
</feature>
<comment type="caution">
    <text evidence="3">The sequence shown here is derived from an EMBL/GenBank/DDBJ whole genome shotgun (WGS) entry which is preliminary data.</text>
</comment>
<keyword evidence="4" id="KW-1185">Reference proteome</keyword>
<proteinExistence type="predicted"/>
<sequence length="579" mass="62478">MADTKTIPDHRIGLIDRFHARRAGMSGIATAFASAPEPRTIGDIARGRQLMAGNFLFSGQLTASKELSIWDIAEQKPDIAAEIHGCLWLDDLAAVSTQKARQKAQDWVFDWIARYGKGGGPGWTPDLTGRRLIRWINHGFFLLRGRGKPESDAFFRSLAGQATFLSRRWRIAPAGLPRFEALAGTIYAGLALEGMEGHVHKAVTALAADCDKAVDVTGSIASRNPEELLAVLNLIIWAVQALTETNRTVPSAMTAAITRIAPTLRALRHADGALARFHGGGPGIEGQLDAALAAADTKALSPGPLHMGYLRLKGARTTVIVDASSPPAGAASVQAHASTLAFELTSGRRPLIVNCGSGAMFGPEWRRACRATPSHSTLGIEGVSSSQLGENIAGRELLSKTPTDVRCYVPKGHFDRRFEMSHDGYCSRVGLTHGRMLDLSIDGRTLEGEDVLAALDPKSQALFDATMARCGGQGIPYHVRFHLHPDVHATLDMNNSAVSMTLKSGEVWVFQHEGNAQLGIAPSVYLENGRLKPRETTQVVLTGRAMSYAERVRWTLAKAQSTPDVLRDLVQTEPMDAID</sequence>
<dbReference type="AlphaFoldDB" id="A0A2T6KMZ7"/>
<accession>A0A2T6KMZ7</accession>
<dbReference type="Proteomes" id="UP000244523">
    <property type="component" value="Unassembled WGS sequence"/>
</dbReference>
<dbReference type="InterPro" id="IPR012480">
    <property type="entry name" value="Hepar_II_III_C"/>
</dbReference>
<reference evidence="3 4" key="1">
    <citation type="submission" date="2018-04" db="EMBL/GenBank/DDBJ databases">
        <title>Genomic Encyclopedia of Archaeal and Bacterial Type Strains, Phase II (KMG-II): from individual species to whole genera.</title>
        <authorList>
            <person name="Goeker M."/>
        </authorList>
    </citation>
    <scope>NUCLEOTIDE SEQUENCE [LARGE SCALE GENOMIC DNA]</scope>
    <source>
        <strain evidence="3 4">DSM 29955</strain>
    </source>
</reference>
<dbReference type="Gene3D" id="1.50.10.100">
    <property type="entry name" value="Chondroitin AC/alginate lyase"/>
    <property type="match status" value="1"/>
</dbReference>
<comment type="subcellular location">
    <subcellularLocation>
        <location evidence="1">Cell envelope</location>
    </subcellularLocation>
</comment>
<dbReference type="Pfam" id="PF07940">
    <property type="entry name" value="Hepar_II_III_C"/>
    <property type="match status" value="1"/>
</dbReference>
<dbReference type="RefSeq" id="WP_309498695.1">
    <property type="nucleotide sequence ID" value="NZ_QBUD01000002.1"/>
</dbReference>
<name>A0A2T6KMZ7_9RHOB</name>
<dbReference type="EMBL" id="QBUD01000002">
    <property type="protein sequence ID" value="PUB17592.1"/>
    <property type="molecule type" value="Genomic_DNA"/>
</dbReference>
<dbReference type="GO" id="GO:0016829">
    <property type="term" value="F:lyase activity"/>
    <property type="evidence" value="ECO:0007669"/>
    <property type="project" value="InterPro"/>
</dbReference>